<dbReference type="OrthoDB" id="8087861at2"/>
<organism evidence="1 2">
    <name type="scientific">Mesorhizobium alhagi CCNWXJ12-2</name>
    <dbReference type="NCBI Taxonomy" id="1107882"/>
    <lineage>
        <taxon>Bacteria</taxon>
        <taxon>Pseudomonadati</taxon>
        <taxon>Pseudomonadota</taxon>
        <taxon>Alphaproteobacteria</taxon>
        <taxon>Hyphomicrobiales</taxon>
        <taxon>Phyllobacteriaceae</taxon>
        <taxon>Allomesorhizobium</taxon>
    </lineage>
</organism>
<name>H0HQW3_9HYPH</name>
<dbReference type="EMBL" id="AHAM01000096">
    <property type="protein sequence ID" value="EHK56927.1"/>
    <property type="molecule type" value="Genomic_DNA"/>
</dbReference>
<accession>H0HQW3</accession>
<evidence type="ECO:0000313" key="1">
    <source>
        <dbReference type="EMBL" id="EHK56927.1"/>
    </source>
</evidence>
<gene>
    <name evidence="1" type="ORF">MAXJ12_12717</name>
</gene>
<evidence type="ECO:0000313" key="2">
    <source>
        <dbReference type="Proteomes" id="UP000003250"/>
    </source>
</evidence>
<proteinExistence type="predicted"/>
<protein>
    <submittedName>
        <fullName evidence="1">Uncharacterized protein</fullName>
    </submittedName>
</protein>
<sequence length="97" mass="10965">MSAPLPDFSPAMLAFFLRARAVMAHADRPSRCGMQATVKRERKRWKQLSGLTHLQIEWAWMGRLWDAEARARLWAVLGHFPSDFGVVLTDQGGQDVG</sequence>
<dbReference type="PATRIC" id="fig|1107882.3.peg.2491"/>
<reference evidence="1 2" key="1">
    <citation type="journal article" date="2012" name="J. Bacteriol.">
        <title>Draft Genome Sequence of Mesorhizobium alhagi CCNWXJ12-2T, a Novel Salt-Resistant Species Isolated from the Desert of Northwestern China.</title>
        <authorList>
            <person name="Zhou M."/>
            <person name="Chen W."/>
            <person name="Chen H."/>
            <person name="Wei G."/>
        </authorList>
    </citation>
    <scope>NUCLEOTIDE SEQUENCE [LARGE SCALE GENOMIC DNA]</scope>
    <source>
        <strain evidence="1 2">CCNWXJ12-2</strain>
    </source>
</reference>
<dbReference type="RefSeq" id="WP_008836173.1">
    <property type="nucleotide sequence ID" value="NZ_AHAM01000096.1"/>
</dbReference>
<keyword evidence="2" id="KW-1185">Reference proteome</keyword>
<dbReference type="AlphaFoldDB" id="H0HQW3"/>
<dbReference type="Proteomes" id="UP000003250">
    <property type="component" value="Unassembled WGS sequence"/>
</dbReference>